<accession>A0A1G2LSJ5</accession>
<gene>
    <name evidence="4" type="ORF">A2909_01940</name>
</gene>
<evidence type="ECO:0000313" key="5">
    <source>
        <dbReference type="Proteomes" id="UP000178302"/>
    </source>
</evidence>
<dbReference type="InterPro" id="IPR007863">
    <property type="entry name" value="Peptidase_M16_C"/>
</dbReference>
<dbReference type="PANTHER" id="PTHR11851">
    <property type="entry name" value="METALLOPROTEASE"/>
    <property type="match status" value="1"/>
</dbReference>
<dbReference type="Proteomes" id="UP000178302">
    <property type="component" value="Unassembled WGS sequence"/>
</dbReference>
<dbReference type="InterPro" id="IPR011765">
    <property type="entry name" value="Pept_M16_N"/>
</dbReference>
<dbReference type="InterPro" id="IPR050361">
    <property type="entry name" value="MPP/UQCRC_Complex"/>
</dbReference>
<dbReference type="Gene3D" id="3.30.830.10">
    <property type="entry name" value="Metalloenzyme, LuxS/M16 peptidase-like"/>
    <property type="match status" value="2"/>
</dbReference>
<dbReference type="PANTHER" id="PTHR11851:SF49">
    <property type="entry name" value="MITOCHONDRIAL-PROCESSING PEPTIDASE SUBUNIT ALPHA"/>
    <property type="match status" value="1"/>
</dbReference>
<dbReference type="Pfam" id="PF05193">
    <property type="entry name" value="Peptidase_M16_C"/>
    <property type="match status" value="1"/>
</dbReference>
<protein>
    <recommendedName>
        <fullName evidence="6">Peptidase M16</fullName>
    </recommendedName>
</protein>
<dbReference type="EMBL" id="MHQZ01000024">
    <property type="protein sequence ID" value="OHA13761.1"/>
    <property type="molecule type" value="Genomic_DNA"/>
</dbReference>
<evidence type="ECO:0008006" key="6">
    <source>
        <dbReference type="Google" id="ProtNLM"/>
    </source>
</evidence>
<comment type="similarity">
    <text evidence="1">Belongs to the peptidase M16 family.</text>
</comment>
<feature type="domain" description="Peptidase M16 C-terminal" evidence="3">
    <location>
        <begin position="143"/>
        <end position="321"/>
    </location>
</feature>
<comment type="caution">
    <text evidence="4">The sequence shown here is derived from an EMBL/GenBank/DDBJ whole genome shotgun (WGS) entry which is preliminary data.</text>
</comment>
<evidence type="ECO:0000259" key="2">
    <source>
        <dbReference type="Pfam" id="PF00675"/>
    </source>
</evidence>
<proteinExistence type="inferred from homology"/>
<reference evidence="4 5" key="1">
    <citation type="journal article" date="2016" name="Nat. Commun.">
        <title>Thousands of microbial genomes shed light on interconnected biogeochemical processes in an aquifer system.</title>
        <authorList>
            <person name="Anantharaman K."/>
            <person name="Brown C.T."/>
            <person name="Hug L.A."/>
            <person name="Sharon I."/>
            <person name="Castelle C.J."/>
            <person name="Probst A.J."/>
            <person name="Thomas B.C."/>
            <person name="Singh A."/>
            <person name="Wilkins M.J."/>
            <person name="Karaoz U."/>
            <person name="Brodie E.L."/>
            <person name="Williams K.H."/>
            <person name="Hubbard S.S."/>
            <person name="Banfield J.F."/>
        </authorList>
    </citation>
    <scope>NUCLEOTIDE SEQUENCE [LARGE SCALE GENOMIC DNA]</scope>
</reference>
<sequence length="391" mass="44968">MVFIGVKSGSIHESSRLNGGSHFNEHLLFKTNKHRGASEITRTVEWNGGYLNAFTEKLSMVFYIKALPEAIDKIIQIVFEAAANFEYTEKEFELERKVILTEIKNSINIPNEYAFKRLFTPVVFQNTLLEKTTLGTTKSMSEVTKDELQDFKIKCFSPKNMVAVAVGIFDEKNLTEKFESTFGKLNPQKITLPKLKVDLKNNHRACFEERKGIDQAYMNMGYKLTGFCKITLKENFALKMMAYILKGGMSSRLFTELREKRGIGYRISCFLSDYKEASLFGAGIDGFDHSRLNESIDVILGEFNKLKNESVPDREFKGIKNYVVSRYQENIIDTADRADKIWNNEIRNTPYDFRDYEKHLRAVTKKDVMDAAQKYLTSDYTLTALVPEGFK</sequence>
<feature type="domain" description="Peptidase M16 N-terminal" evidence="2">
    <location>
        <begin position="4"/>
        <end position="136"/>
    </location>
</feature>
<dbReference type="SUPFAM" id="SSF63411">
    <property type="entry name" value="LuxS/MPP-like metallohydrolase"/>
    <property type="match status" value="2"/>
</dbReference>
<organism evidence="4 5">
    <name type="scientific">Candidatus Tagabacteria bacterium RIFCSPLOWO2_01_FULL_39_11</name>
    <dbReference type="NCBI Taxonomy" id="1802295"/>
    <lineage>
        <taxon>Bacteria</taxon>
        <taxon>Candidatus Tagaibacteriota</taxon>
    </lineage>
</organism>
<dbReference type="Pfam" id="PF00675">
    <property type="entry name" value="Peptidase_M16"/>
    <property type="match status" value="1"/>
</dbReference>
<dbReference type="AlphaFoldDB" id="A0A1G2LSJ5"/>
<evidence type="ECO:0000259" key="3">
    <source>
        <dbReference type="Pfam" id="PF05193"/>
    </source>
</evidence>
<evidence type="ECO:0000313" key="4">
    <source>
        <dbReference type="EMBL" id="OHA13761.1"/>
    </source>
</evidence>
<dbReference type="GO" id="GO:0046872">
    <property type="term" value="F:metal ion binding"/>
    <property type="evidence" value="ECO:0007669"/>
    <property type="project" value="InterPro"/>
</dbReference>
<evidence type="ECO:0000256" key="1">
    <source>
        <dbReference type="ARBA" id="ARBA00007261"/>
    </source>
</evidence>
<name>A0A1G2LSJ5_9BACT</name>
<dbReference type="InterPro" id="IPR011249">
    <property type="entry name" value="Metalloenz_LuxS/M16"/>
</dbReference>